<dbReference type="CDD" id="cd00340">
    <property type="entry name" value="GSH_Peroxidase"/>
    <property type="match status" value="1"/>
</dbReference>
<evidence type="ECO:0000256" key="1">
    <source>
        <dbReference type="ARBA" id="ARBA00006926"/>
    </source>
</evidence>
<sequence>MNPMKLFFQTLFKNPKTETKMAVDSIYDIKIKSLQDQALDLSQYKGKYLLFVNVASKCGFTPQYKELQELYDAHKEHLVVIGVPCNQFGSQEPGSSETIAEFCEVNYGVSFPITEKIDVKGSQQHPLYQWLTQKINNGQMDSSVKWNFQKYLIDPKGDYVDYYLSTTSPASSKITKHLKN</sequence>
<dbReference type="GO" id="GO:0006979">
    <property type="term" value="P:response to oxidative stress"/>
    <property type="evidence" value="ECO:0007669"/>
    <property type="project" value="InterPro"/>
</dbReference>
<keyword evidence="2 5" id="KW-0575">Peroxidase</keyword>
<evidence type="ECO:0000256" key="2">
    <source>
        <dbReference type="ARBA" id="ARBA00022559"/>
    </source>
</evidence>
<dbReference type="InterPro" id="IPR000889">
    <property type="entry name" value="Glutathione_peroxidase"/>
</dbReference>
<dbReference type="OrthoDB" id="9789406at2"/>
<keyword evidence="7" id="KW-1185">Reference proteome</keyword>
<dbReference type="AlphaFoldDB" id="A0A5C6ZMK4"/>
<dbReference type="PROSITE" id="PS00460">
    <property type="entry name" value="GLUTATHIONE_PEROXID_1"/>
    <property type="match status" value="1"/>
</dbReference>
<comment type="caution">
    <text evidence="6">The sequence shown here is derived from an EMBL/GenBank/DDBJ whole genome shotgun (WGS) entry which is preliminary data.</text>
</comment>
<protein>
    <recommendedName>
        <fullName evidence="5">Glutathione peroxidase</fullName>
    </recommendedName>
</protein>
<dbReference type="PIRSF" id="PIRSF000303">
    <property type="entry name" value="Glutathion_perox"/>
    <property type="match status" value="1"/>
</dbReference>
<name>A0A5C6ZMK4_9FLAO</name>
<dbReference type="SUPFAM" id="SSF52833">
    <property type="entry name" value="Thioredoxin-like"/>
    <property type="match status" value="1"/>
</dbReference>
<evidence type="ECO:0000313" key="6">
    <source>
        <dbReference type="EMBL" id="TXD89877.1"/>
    </source>
</evidence>
<dbReference type="InterPro" id="IPR036249">
    <property type="entry name" value="Thioredoxin-like_sf"/>
</dbReference>
<dbReference type="Proteomes" id="UP000321578">
    <property type="component" value="Unassembled WGS sequence"/>
</dbReference>
<evidence type="ECO:0000256" key="5">
    <source>
        <dbReference type="RuleBase" id="RU000499"/>
    </source>
</evidence>
<dbReference type="PROSITE" id="PS51355">
    <property type="entry name" value="GLUTATHIONE_PEROXID_3"/>
    <property type="match status" value="1"/>
</dbReference>
<feature type="active site" evidence="4">
    <location>
        <position position="58"/>
    </location>
</feature>
<comment type="similarity">
    <text evidence="1 5">Belongs to the glutathione peroxidase family.</text>
</comment>
<evidence type="ECO:0000256" key="3">
    <source>
        <dbReference type="ARBA" id="ARBA00023002"/>
    </source>
</evidence>
<dbReference type="RefSeq" id="WP_147085821.1">
    <property type="nucleotide sequence ID" value="NZ_VORM01000005.1"/>
</dbReference>
<dbReference type="EMBL" id="VORO01000005">
    <property type="protein sequence ID" value="TXD89877.1"/>
    <property type="molecule type" value="Genomic_DNA"/>
</dbReference>
<accession>A0A5C6ZMK4</accession>
<dbReference type="PRINTS" id="PR01011">
    <property type="entry name" value="GLUTPROXDASE"/>
</dbReference>
<organism evidence="6 7">
    <name type="scientific">Subsaximicrobium wynnwilliamsii</name>
    <dbReference type="NCBI Taxonomy" id="291179"/>
    <lineage>
        <taxon>Bacteria</taxon>
        <taxon>Pseudomonadati</taxon>
        <taxon>Bacteroidota</taxon>
        <taxon>Flavobacteriia</taxon>
        <taxon>Flavobacteriales</taxon>
        <taxon>Flavobacteriaceae</taxon>
        <taxon>Subsaximicrobium</taxon>
    </lineage>
</organism>
<evidence type="ECO:0000313" key="7">
    <source>
        <dbReference type="Proteomes" id="UP000321578"/>
    </source>
</evidence>
<reference evidence="6 7" key="1">
    <citation type="submission" date="2019-08" db="EMBL/GenBank/DDBJ databases">
        <title>Genomes of Subsaximicrobium wynnwilliamsii strains.</title>
        <authorList>
            <person name="Bowman J.P."/>
        </authorList>
    </citation>
    <scope>NUCLEOTIDE SEQUENCE [LARGE SCALE GENOMIC DNA]</scope>
    <source>
        <strain evidence="6 7">2-80-2</strain>
    </source>
</reference>
<dbReference type="PANTHER" id="PTHR11592:SF134">
    <property type="entry name" value="PHOSPHOLIPID HYDROPEROXIDE GLUTATHIONE PEROXIDASE"/>
    <property type="match status" value="1"/>
</dbReference>
<dbReference type="InterPro" id="IPR029759">
    <property type="entry name" value="GPX_AS"/>
</dbReference>
<dbReference type="FunFam" id="3.40.30.10:FF:000010">
    <property type="entry name" value="Glutathione peroxidase"/>
    <property type="match status" value="1"/>
</dbReference>
<proteinExistence type="inferred from homology"/>
<keyword evidence="3 5" id="KW-0560">Oxidoreductase</keyword>
<evidence type="ECO:0000256" key="4">
    <source>
        <dbReference type="PIRSR" id="PIRSR000303-1"/>
    </source>
</evidence>
<dbReference type="GO" id="GO:0004601">
    <property type="term" value="F:peroxidase activity"/>
    <property type="evidence" value="ECO:0007669"/>
    <property type="project" value="UniProtKB-KW"/>
</dbReference>
<gene>
    <name evidence="6" type="ORF">ESY86_06655</name>
</gene>
<dbReference type="Pfam" id="PF00255">
    <property type="entry name" value="GSHPx"/>
    <property type="match status" value="1"/>
</dbReference>
<dbReference type="Gene3D" id="3.40.30.10">
    <property type="entry name" value="Glutaredoxin"/>
    <property type="match status" value="1"/>
</dbReference>
<dbReference type="PANTHER" id="PTHR11592">
    <property type="entry name" value="GLUTATHIONE PEROXIDASE"/>
    <property type="match status" value="1"/>
</dbReference>